<accession>A0A8J4EE79</accession>
<evidence type="ECO:0000256" key="1">
    <source>
        <dbReference type="SAM" id="MobiDB-lite"/>
    </source>
</evidence>
<dbReference type="EMBL" id="BOPH01000088">
    <property type="protein sequence ID" value="GIJ71441.1"/>
    <property type="molecule type" value="Genomic_DNA"/>
</dbReference>
<feature type="region of interest" description="Disordered" evidence="1">
    <location>
        <begin position="23"/>
        <end position="50"/>
    </location>
</feature>
<dbReference type="Proteomes" id="UP000635606">
    <property type="component" value="Unassembled WGS sequence"/>
</dbReference>
<keyword evidence="3" id="KW-1185">Reference proteome</keyword>
<dbReference type="RefSeq" id="WP_203931311.1">
    <property type="nucleotide sequence ID" value="NZ_BOPH01000088.1"/>
</dbReference>
<sequence length="368" mass="40925">MSATAEREPLGSLYDYALLLHERSPDGPLPRDGEPYPDGKRHGGPLSDDPEFWRSDGVAVAVVLDRHFADPHARPADLVGPLHEVDVPIHQNHHVAAAALRADRQRVLDTGRWLVRHGSDRCAVTVGLALLATDHDPTDIDLIRTIGLLSNRFGPLAAKALRRRHDRGHEALLWLAQRVAGWGRVYVVEELCRYVTADTRAWLLRHSCDGDFLNGYYAWNVATAAHLHAAIVDTHADDEVVDHTGLLLRILAGCSGMGLTLEDYPPAPAVLAAHAAHRSRQEPTAARYVQSATIAAHLTGNSPRKCGCTAPQRDDIVRRYLTVLDRPEWRDTMRADHVLNDEYHTWFAGTVGRQLNLEPFRDRRSPGR</sequence>
<reference evidence="2" key="1">
    <citation type="submission" date="2021-01" db="EMBL/GenBank/DDBJ databases">
        <title>Whole genome shotgun sequence of Virgisporangium ochraceum NBRC 16418.</title>
        <authorList>
            <person name="Komaki H."/>
            <person name="Tamura T."/>
        </authorList>
    </citation>
    <scope>NUCLEOTIDE SEQUENCE</scope>
    <source>
        <strain evidence="2">NBRC 16418</strain>
    </source>
</reference>
<proteinExistence type="predicted"/>
<evidence type="ECO:0000313" key="3">
    <source>
        <dbReference type="Proteomes" id="UP000635606"/>
    </source>
</evidence>
<gene>
    <name evidence="2" type="ORF">Voc01_063580</name>
</gene>
<protein>
    <submittedName>
        <fullName evidence="2">Uncharacterized protein</fullName>
    </submittedName>
</protein>
<feature type="compositionally biased region" description="Basic and acidic residues" evidence="1">
    <location>
        <begin position="23"/>
        <end position="41"/>
    </location>
</feature>
<name>A0A8J4EE79_9ACTN</name>
<evidence type="ECO:0000313" key="2">
    <source>
        <dbReference type="EMBL" id="GIJ71441.1"/>
    </source>
</evidence>
<dbReference type="AlphaFoldDB" id="A0A8J4EE79"/>
<comment type="caution">
    <text evidence="2">The sequence shown here is derived from an EMBL/GenBank/DDBJ whole genome shotgun (WGS) entry which is preliminary data.</text>
</comment>
<organism evidence="2 3">
    <name type="scientific">Virgisporangium ochraceum</name>
    <dbReference type="NCBI Taxonomy" id="65505"/>
    <lineage>
        <taxon>Bacteria</taxon>
        <taxon>Bacillati</taxon>
        <taxon>Actinomycetota</taxon>
        <taxon>Actinomycetes</taxon>
        <taxon>Micromonosporales</taxon>
        <taxon>Micromonosporaceae</taxon>
        <taxon>Virgisporangium</taxon>
    </lineage>
</organism>